<protein>
    <recommendedName>
        <fullName evidence="8">Regulator of SigK</fullName>
    </recommendedName>
    <alternativeName>
        <fullName evidence="7">Sigma-K anti-sigma factor RskA</fullName>
    </alternativeName>
</protein>
<dbReference type="EMBL" id="JBHUGS010000003">
    <property type="protein sequence ID" value="MFD1951625.1"/>
    <property type="molecule type" value="Genomic_DNA"/>
</dbReference>
<keyword evidence="3" id="KW-1003">Cell membrane</keyword>
<evidence type="ECO:0000256" key="7">
    <source>
        <dbReference type="ARBA" id="ARBA00029829"/>
    </source>
</evidence>
<comment type="caution">
    <text evidence="10">The sequence shown here is derived from an EMBL/GenBank/DDBJ whole genome shotgun (WGS) entry which is preliminary data.</text>
</comment>
<dbReference type="InterPro" id="IPR051474">
    <property type="entry name" value="Anti-sigma-K/W_factor"/>
</dbReference>
<evidence type="ECO:0000313" key="11">
    <source>
        <dbReference type="Proteomes" id="UP001597400"/>
    </source>
</evidence>
<evidence type="ECO:0000256" key="3">
    <source>
        <dbReference type="ARBA" id="ARBA00022475"/>
    </source>
</evidence>
<evidence type="ECO:0000256" key="2">
    <source>
        <dbReference type="ARBA" id="ARBA00004236"/>
    </source>
</evidence>
<comment type="subcellular location">
    <subcellularLocation>
        <location evidence="2">Cell membrane</location>
    </subcellularLocation>
    <subcellularLocation>
        <location evidence="1">Membrane</location>
        <topology evidence="1">Single-pass membrane protein</topology>
    </subcellularLocation>
</comment>
<sequence length="234" mass="24891">MTDPMDMTAAEYVLGTLDADERAAFERVLMDDPQAVAEVAAWQRRLALLDAIAPDVTPSPELWARIEAATRPEAANDNVGVARGWRGAAVAAALLACVSSGLAVMGWQRPPETRVVTRTVATKMDAMATLTPEGATPAVLVGWHEASGRYEVRPVTMDVDPVHAHQLWLIVEGEGPRSLGLIGNEARWIDGRSLRPGQSATIAVSVEPLGGSKTGAPTGPVIYSGKLIRLPERS</sequence>
<evidence type="ECO:0000313" key="10">
    <source>
        <dbReference type="EMBL" id="MFD1951625.1"/>
    </source>
</evidence>
<keyword evidence="11" id="KW-1185">Reference proteome</keyword>
<dbReference type="Proteomes" id="UP001597400">
    <property type="component" value="Unassembled WGS sequence"/>
</dbReference>
<feature type="domain" description="Anti-sigma K factor RskA C-terminal" evidence="9">
    <location>
        <begin position="88"/>
        <end position="221"/>
    </location>
</feature>
<organism evidence="10 11">
    <name type="scientific">Sphingomonas arantia</name>
    <dbReference type="NCBI Taxonomy" id="1460676"/>
    <lineage>
        <taxon>Bacteria</taxon>
        <taxon>Pseudomonadati</taxon>
        <taxon>Pseudomonadota</taxon>
        <taxon>Alphaproteobacteria</taxon>
        <taxon>Sphingomonadales</taxon>
        <taxon>Sphingomonadaceae</taxon>
        <taxon>Sphingomonas</taxon>
    </lineage>
</organism>
<evidence type="ECO:0000256" key="6">
    <source>
        <dbReference type="ARBA" id="ARBA00023136"/>
    </source>
</evidence>
<proteinExistence type="predicted"/>
<dbReference type="PANTHER" id="PTHR37461">
    <property type="entry name" value="ANTI-SIGMA-K FACTOR RSKA"/>
    <property type="match status" value="1"/>
</dbReference>
<accession>A0ABW4U0P1</accession>
<keyword evidence="5" id="KW-1133">Transmembrane helix</keyword>
<evidence type="ECO:0000256" key="8">
    <source>
        <dbReference type="ARBA" id="ARBA00030803"/>
    </source>
</evidence>
<reference evidence="11" key="1">
    <citation type="journal article" date="2019" name="Int. J. Syst. Evol. Microbiol.">
        <title>The Global Catalogue of Microorganisms (GCM) 10K type strain sequencing project: providing services to taxonomists for standard genome sequencing and annotation.</title>
        <authorList>
            <consortium name="The Broad Institute Genomics Platform"/>
            <consortium name="The Broad Institute Genome Sequencing Center for Infectious Disease"/>
            <person name="Wu L."/>
            <person name="Ma J."/>
        </authorList>
    </citation>
    <scope>NUCLEOTIDE SEQUENCE [LARGE SCALE GENOMIC DNA]</scope>
    <source>
        <strain evidence="11">CGMCC 1.12702</strain>
    </source>
</reference>
<dbReference type="Gene3D" id="1.10.10.1320">
    <property type="entry name" value="Anti-sigma factor, zinc-finger domain"/>
    <property type="match status" value="1"/>
</dbReference>
<name>A0ABW4U0P1_9SPHN</name>
<dbReference type="InterPro" id="IPR041916">
    <property type="entry name" value="Anti_sigma_zinc_sf"/>
</dbReference>
<keyword evidence="6" id="KW-0472">Membrane</keyword>
<evidence type="ECO:0000259" key="9">
    <source>
        <dbReference type="Pfam" id="PF10099"/>
    </source>
</evidence>
<evidence type="ECO:0000256" key="5">
    <source>
        <dbReference type="ARBA" id="ARBA00022989"/>
    </source>
</evidence>
<evidence type="ECO:0000256" key="4">
    <source>
        <dbReference type="ARBA" id="ARBA00022692"/>
    </source>
</evidence>
<dbReference type="PANTHER" id="PTHR37461:SF1">
    <property type="entry name" value="ANTI-SIGMA-K FACTOR RSKA"/>
    <property type="match status" value="1"/>
</dbReference>
<keyword evidence="4" id="KW-0812">Transmembrane</keyword>
<dbReference type="InterPro" id="IPR018764">
    <property type="entry name" value="RskA_C"/>
</dbReference>
<gene>
    <name evidence="10" type="ORF">ACFSGX_12695</name>
</gene>
<dbReference type="Pfam" id="PF10099">
    <property type="entry name" value="RskA_C"/>
    <property type="match status" value="1"/>
</dbReference>
<evidence type="ECO:0000256" key="1">
    <source>
        <dbReference type="ARBA" id="ARBA00004167"/>
    </source>
</evidence>